<dbReference type="SMART" id="SM00908">
    <property type="entry name" value="Gal-bind_lectin"/>
    <property type="match status" value="1"/>
</dbReference>
<dbReference type="OrthoDB" id="2139606at2759"/>
<gene>
    <name evidence="16" type="ORF">C24_LOCUS11801</name>
</gene>
<keyword evidence="9 14" id="KW-1133">Transmembrane helix</keyword>
<evidence type="ECO:0000256" key="6">
    <source>
        <dbReference type="ARBA" id="ARBA00022679"/>
    </source>
</evidence>
<protein>
    <recommendedName>
        <fullName evidence="15">Galectin domain-containing protein</fullName>
    </recommendedName>
</protein>
<accession>A0A5S9XA10</accession>
<dbReference type="EMBL" id="CACSHJ010000089">
    <property type="protein sequence ID" value="CAA0381551.1"/>
    <property type="molecule type" value="Genomic_DNA"/>
</dbReference>
<evidence type="ECO:0000256" key="4">
    <source>
        <dbReference type="ARBA" id="ARBA00008661"/>
    </source>
</evidence>
<evidence type="ECO:0000256" key="10">
    <source>
        <dbReference type="ARBA" id="ARBA00023034"/>
    </source>
</evidence>
<dbReference type="GO" id="GO:0008378">
    <property type="term" value="F:galactosyltransferase activity"/>
    <property type="evidence" value="ECO:0007669"/>
    <property type="project" value="UniProtKB-ARBA"/>
</dbReference>
<evidence type="ECO:0000256" key="12">
    <source>
        <dbReference type="ARBA" id="ARBA00023211"/>
    </source>
</evidence>
<dbReference type="PANTHER" id="PTHR11214">
    <property type="entry name" value="BETA-1,3-N-ACETYLGLUCOSAMINYLTRANSFERASE"/>
    <property type="match status" value="1"/>
</dbReference>
<feature type="region of interest" description="Disordered" evidence="13">
    <location>
        <begin position="754"/>
        <end position="828"/>
    </location>
</feature>
<comment type="pathway">
    <text evidence="3">Protein modification; protein glycosylation.</text>
</comment>
<feature type="region of interest" description="Disordered" evidence="13">
    <location>
        <begin position="655"/>
        <end position="713"/>
    </location>
</feature>
<dbReference type="GO" id="GO:0000139">
    <property type="term" value="C:Golgi membrane"/>
    <property type="evidence" value="ECO:0007669"/>
    <property type="project" value="UniProtKB-SubCell"/>
</dbReference>
<evidence type="ECO:0000256" key="3">
    <source>
        <dbReference type="ARBA" id="ARBA00004922"/>
    </source>
</evidence>
<dbReference type="Gene3D" id="3.90.550.50">
    <property type="match status" value="1"/>
</dbReference>
<keyword evidence="11 14" id="KW-0472">Membrane</keyword>
<feature type="transmembrane region" description="Helical" evidence="14">
    <location>
        <begin position="848"/>
        <end position="868"/>
    </location>
</feature>
<name>A0A5S9XA10_ARATH</name>
<evidence type="ECO:0000256" key="7">
    <source>
        <dbReference type="ARBA" id="ARBA00022692"/>
    </source>
</evidence>
<feature type="compositionally biased region" description="Polar residues" evidence="13">
    <location>
        <begin position="765"/>
        <end position="778"/>
    </location>
</feature>
<dbReference type="InterPro" id="IPR013320">
    <property type="entry name" value="ConA-like_dom_sf"/>
</dbReference>
<feature type="compositionally biased region" description="Low complexity" evidence="13">
    <location>
        <begin position="690"/>
        <end position="703"/>
    </location>
</feature>
<dbReference type="Proteomes" id="UP000434276">
    <property type="component" value="Unassembled WGS sequence"/>
</dbReference>
<dbReference type="PANTHER" id="PTHR11214:SF3">
    <property type="entry name" value="BETA-1,3-GALACTOSYLTRANSFERASE 6"/>
    <property type="match status" value="1"/>
</dbReference>
<feature type="compositionally biased region" description="Basic and acidic residues" evidence="13">
    <location>
        <begin position="779"/>
        <end position="793"/>
    </location>
</feature>
<feature type="transmembrane region" description="Helical" evidence="14">
    <location>
        <begin position="875"/>
        <end position="894"/>
    </location>
</feature>
<evidence type="ECO:0000256" key="5">
    <source>
        <dbReference type="ARBA" id="ARBA00022676"/>
    </source>
</evidence>
<feature type="compositionally biased region" description="Polar residues" evidence="13">
    <location>
        <begin position="799"/>
        <end position="811"/>
    </location>
</feature>
<evidence type="ECO:0000256" key="2">
    <source>
        <dbReference type="ARBA" id="ARBA00004323"/>
    </source>
</evidence>
<evidence type="ECO:0000256" key="13">
    <source>
        <dbReference type="SAM" id="MobiDB-lite"/>
    </source>
</evidence>
<comment type="cofactor">
    <cofactor evidence="1">
        <name>Mn(2+)</name>
        <dbReference type="ChEBI" id="CHEBI:29035"/>
    </cofactor>
</comment>
<keyword evidence="7 14" id="KW-0812">Transmembrane</keyword>
<evidence type="ECO:0000256" key="14">
    <source>
        <dbReference type="SAM" id="Phobius"/>
    </source>
</evidence>
<evidence type="ECO:0000313" key="17">
    <source>
        <dbReference type="Proteomes" id="UP000434276"/>
    </source>
</evidence>
<dbReference type="SUPFAM" id="SSF49899">
    <property type="entry name" value="Concanavalin A-like lectins/glucanases"/>
    <property type="match status" value="1"/>
</dbReference>
<feature type="domain" description="Galectin" evidence="15">
    <location>
        <begin position="181"/>
        <end position="359"/>
    </location>
</feature>
<dbReference type="PROSITE" id="PS51304">
    <property type="entry name" value="GALECTIN"/>
    <property type="match status" value="1"/>
</dbReference>
<evidence type="ECO:0000313" key="16">
    <source>
        <dbReference type="EMBL" id="CAA0381551.1"/>
    </source>
</evidence>
<evidence type="ECO:0000256" key="8">
    <source>
        <dbReference type="ARBA" id="ARBA00022968"/>
    </source>
</evidence>
<dbReference type="GO" id="GO:1901137">
    <property type="term" value="P:carbohydrate derivative biosynthetic process"/>
    <property type="evidence" value="ECO:0007669"/>
    <property type="project" value="UniProtKB-ARBA"/>
</dbReference>
<evidence type="ECO:0000256" key="1">
    <source>
        <dbReference type="ARBA" id="ARBA00001936"/>
    </source>
</evidence>
<keyword evidence="8" id="KW-0735">Signal-anchor</keyword>
<comment type="subcellular location">
    <subcellularLocation>
        <location evidence="2">Golgi apparatus membrane</location>
        <topology evidence="2">Single-pass type II membrane protein</topology>
    </subcellularLocation>
</comment>
<dbReference type="InterPro" id="IPR002659">
    <property type="entry name" value="Glyco_trans_31"/>
</dbReference>
<reference evidence="16 17" key="1">
    <citation type="submission" date="2019-12" db="EMBL/GenBank/DDBJ databases">
        <authorList>
            <person name="Jiao W.-B."/>
            <person name="Schneeberger K."/>
        </authorList>
    </citation>
    <scope>NUCLEOTIDE SEQUENCE [LARGE SCALE GENOMIC DNA]</scope>
    <source>
        <strain evidence="17">cv. C24</strain>
    </source>
</reference>
<dbReference type="Pfam" id="PF01762">
    <property type="entry name" value="Galactosyl_T"/>
    <property type="match status" value="1"/>
</dbReference>
<feature type="transmembrane region" description="Helical" evidence="14">
    <location>
        <begin position="914"/>
        <end position="944"/>
    </location>
</feature>
<keyword evidence="12" id="KW-0464">Manganese</keyword>
<organism evidence="16 17">
    <name type="scientific">Arabidopsis thaliana</name>
    <name type="common">Mouse-ear cress</name>
    <dbReference type="NCBI Taxonomy" id="3702"/>
    <lineage>
        <taxon>Eukaryota</taxon>
        <taxon>Viridiplantae</taxon>
        <taxon>Streptophyta</taxon>
        <taxon>Embryophyta</taxon>
        <taxon>Tracheophyta</taxon>
        <taxon>Spermatophyta</taxon>
        <taxon>Magnoliopsida</taxon>
        <taxon>eudicotyledons</taxon>
        <taxon>Gunneridae</taxon>
        <taxon>Pentapetalae</taxon>
        <taxon>rosids</taxon>
        <taxon>malvids</taxon>
        <taxon>Brassicales</taxon>
        <taxon>Brassicaceae</taxon>
        <taxon>Camelineae</taxon>
        <taxon>Arabidopsis</taxon>
    </lineage>
</organism>
<dbReference type="Pfam" id="PF00337">
    <property type="entry name" value="Gal-bind_lectin"/>
    <property type="match status" value="1"/>
</dbReference>
<evidence type="ECO:0000256" key="11">
    <source>
        <dbReference type="ARBA" id="ARBA00023136"/>
    </source>
</evidence>
<evidence type="ECO:0000259" key="15">
    <source>
        <dbReference type="PROSITE" id="PS51304"/>
    </source>
</evidence>
<dbReference type="UniPathway" id="UPA00378"/>
<keyword evidence="10" id="KW-0333">Golgi apparatus</keyword>
<dbReference type="GO" id="GO:0030246">
    <property type="term" value="F:carbohydrate binding"/>
    <property type="evidence" value="ECO:0007669"/>
    <property type="project" value="InterPro"/>
</dbReference>
<keyword evidence="6" id="KW-0808">Transferase</keyword>
<dbReference type="InterPro" id="IPR001079">
    <property type="entry name" value="Galectin_CRD"/>
</dbReference>
<dbReference type="Gene3D" id="2.60.120.200">
    <property type="match status" value="1"/>
</dbReference>
<comment type="similarity">
    <text evidence="4">Belongs to the glycosyltransferase 31 family.</text>
</comment>
<keyword evidence="5" id="KW-0328">Glycosyltransferase</keyword>
<dbReference type="ExpressionAtlas" id="A0A5S9XA10">
    <property type="expression patterns" value="baseline and differential"/>
</dbReference>
<evidence type="ECO:0000256" key="9">
    <source>
        <dbReference type="ARBA" id="ARBA00022989"/>
    </source>
</evidence>
<sequence length="957" mass="107266">MLTLIRNLRFTLGYSMKQFMSVVRFKFGFTSVRMRDWSVGVSIMVLTLIFIIRYEQSDHTHTVDDSSIEGESVHEPAKKPHFMTLEDLDYLFSNKSFFGEEEVSNGMLVWSRMRPFLERPDALPETAQGIEEATLAMKGLVLEINREKRAYSSGMVSKEIRRICPDFVTAFDKDLSGLSHVLLELPCGLIEDSSITLVGIPDEHSSSFQIQLVGSGLSGETRRPIILRYNVNFSKPSIVQNTWTEKLGWGNEERCQYHGSLKNHLVDELPLCNKQTGRIISEKSSNDDATMELSLSNANFPFLKGSPFTAALWFGLEGFHMTINGRHETSFAYREKLEPWLVSAVKVSGGLKILSVLATRLPIPDDHASLIIEEKLKAPSLSGTRIELLVGVFSTGNNFKRRMALRRSWMQYEAVRSGKVAVRFLIGLHTNEKVNLEMWRESKAYGDIQFMPFVDYYGLLSLKTVALCILGTKVIPAKYIMKTDDDAFVRIDELLSSLEERPSSALLYGLISFDSSPDREQGSKWFIPKEEWPLDSYPPWAHGPGYIIAHDIAKFVVKGHRQRDLGLFKLEDVAMGIWIQQFNQTIKRVKYINDKRFHNSDWVGLGPSQVVHQLALLKKLVSSLLFVKLFRSPLSSSNSTRPQAPQLVFKLFPSQRPSPRLAGDSSKISLKTTTPRRSKVTTNRLHGAFDTDSSGSGSKTTTSIPGRASHSTSSFDIAACSPTRKGLQGTIDPIILGDDTSSPAVRTITLTNEEVPPIKEEHPITSLNIPTSLSLKPNQEQEEKSSGGRHLENLDDDTPSSAARTITSAHGKTQIKEEYYSRNQNNKGKTKIPQRVEVFGVNDPVTRIGWTIMAFLCVFGAVGAVNALEIQMDVSYLVMFVVAIYVIPVLHSIFSEAPSPVYRAHRWVRTVIPLILLTIIYFTVFNFQTLAASVLIISVLYLLVSMIPKPSHLGSAY</sequence>
<dbReference type="CDD" id="cd00070">
    <property type="entry name" value="GLECT"/>
    <property type="match status" value="1"/>
</dbReference>
<proteinExistence type="inferred from homology"/>
<dbReference type="AlphaFoldDB" id="A0A5S9XA10"/>